<comment type="caution">
    <text evidence="2">The sequence shown here is derived from an EMBL/GenBank/DDBJ whole genome shotgun (WGS) entry which is preliminary data.</text>
</comment>
<dbReference type="RefSeq" id="WP_138632219.1">
    <property type="nucleotide sequence ID" value="NZ_JASWDG010000005.1"/>
</dbReference>
<gene>
    <name evidence="2" type="ORF">ETD96_00510</name>
</gene>
<dbReference type="PANTHER" id="PTHR43252">
    <property type="entry name" value="TRANSCRIPTIONAL REGULATOR YQJI"/>
    <property type="match status" value="1"/>
</dbReference>
<dbReference type="InterPro" id="IPR036388">
    <property type="entry name" value="WH-like_DNA-bd_sf"/>
</dbReference>
<dbReference type="OrthoDB" id="3186544at2"/>
<evidence type="ECO:0000259" key="1">
    <source>
        <dbReference type="Pfam" id="PF03551"/>
    </source>
</evidence>
<dbReference type="Pfam" id="PF03551">
    <property type="entry name" value="PadR"/>
    <property type="match status" value="1"/>
</dbReference>
<proteinExistence type="predicted"/>
<dbReference type="SUPFAM" id="SSF46785">
    <property type="entry name" value="Winged helix' DNA-binding domain"/>
    <property type="match status" value="1"/>
</dbReference>
<name>A0A5S4HBJ9_9ACTN</name>
<protein>
    <submittedName>
        <fullName evidence="2">PadR family transcriptional regulator</fullName>
    </submittedName>
</protein>
<accession>A0A5S4HBJ9</accession>
<feature type="domain" description="Transcription regulator PadR N-terminal" evidence="1">
    <location>
        <begin position="8"/>
        <end position="80"/>
    </location>
</feature>
<dbReference type="Proteomes" id="UP000305238">
    <property type="component" value="Unassembled WGS sequence"/>
</dbReference>
<reference evidence="2 3" key="1">
    <citation type="submission" date="2019-05" db="EMBL/GenBank/DDBJ databases">
        <title>Draft genome sequence of Actinomadura geliboluensis A8036.</title>
        <authorList>
            <person name="Saricaoglu S."/>
            <person name="Isik K."/>
        </authorList>
    </citation>
    <scope>NUCLEOTIDE SEQUENCE [LARGE SCALE GENOMIC DNA]</scope>
    <source>
        <strain evidence="2 3">A8036</strain>
    </source>
</reference>
<evidence type="ECO:0000313" key="2">
    <source>
        <dbReference type="EMBL" id="TMR42356.1"/>
    </source>
</evidence>
<sequence>MSLRHAALALLAAQPMTGYELVRYFDDTVGLMWAASDSQIYPELRRMEADGLIRAETIPRGERAEKRLYKITPRGRARLRAWTGESLPYPPERDVHRLQITYGEFTSLENVRKHLNEHLDHYTWRRNQWVKLLETIRSEQFPLMRARLDKSRPELRRRIIAFKALALEGQVAHADAEIAWARRGLQLIDDLDRTEAAGTGPRDDS</sequence>
<dbReference type="EMBL" id="VCKZ01000002">
    <property type="protein sequence ID" value="TMR42356.1"/>
    <property type="molecule type" value="Genomic_DNA"/>
</dbReference>
<dbReference type="InterPro" id="IPR005149">
    <property type="entry name" value="Tscrpt_reg_PadR_N"/>
</dbReference>
<evidence type="ECO:0000313" key="3">
    <source>
        <dbReference type="Proteomes" id="UP000305238"/>
    </source>
</evidence>
<organism evidence="2 3">
    <name type="scientific">Actinomadura geliboluensis</name>
    <dbReference type="NCBI Taxonomy" id="882440"/>
    <lineage>
        <taxon>Bacteria</taxon>
        <taxon>Bacillati</taxon>
        <taxon>Actinomycetota</taxon>
        <taxon>Actinomycetes</taxon>
        <taxon>Streptosporangiales</taxon>
        <taxon>Thermomonosporaceae</taxon>
        <taxon>Actinomadura</taxon>
    </lineage>
</organism>
<dbReference type="PANTHER" id="PTHR43252:SF4">
    <property type="entry name" value="TRANSCRIPTIONAL REGULATORY PROTEIN"/>
    <property type="match status" value="1"/>
</dbReference>
<dbReference type="InterPro" id="IPR036390">
    <property type="entry name" value="WH_DNA-bd_sf"/>
</dbReference>
<keyword evidence="3" id="KW-1185">Reference proteome</keyword>
<dbReference type="AlphaFoldDB" id="A0A5S4HBJ9"/>
<dbReference type="Gene3D" id="1.10.10.10">
    <property type="entry name" value="Winged helix-like DNA-binding domain superfamily/Winged helix DNA-binding domain"/>
    <property type="match status" value="1"/>
</dbReference>